<evidence type="ECO:0000313" key="2">
    <source>
        <dbReference type="EMBL" id="KAF2688468.1"/>
    </source>
</evidence>
<feature type="compositionally biased region" description="Basic residues" evidence="1">
    <location>
        <begin position="657"/>
        <end position="669"/>
    </location>
</feature>
<feature type="compositionally biased region" description="Basic and acidic residues" evidence="1">
    <location>
        <begin position="561"/>
        <end position="575"/>
    </location>
</feature>
<sequence length="697" mass="80760">MGNSPDEIQKVRERLKLSKLSQPGYVDLVDEIAPFAGEYTNINVANPVVWVGLTEKGMYRVMTSFSLEVNIVDFDQRQVSFQKFNKFFDSVSLRYLFQSGEKHEYYPHSNQWAKATVTKESGTETGITTGVAGTTPATVSPTAEFHLQKNKSITTERETRSWRRGVSAEHYPPYKDYSTQSYCARLTRNLLPQPQTRHDFVVDNGKHGNGHVAMRNCRQWRGRPNGKDRYNCSLHWFWQTDCDLRAWTPEVYETVSLPITIIREVTAAEFGISNKKPPTRPTEDQLRCLHFDFEVEVRTRCLGWRTNFFKPATKPPDVRAHGDTGVPLGSDLSAFCLYVMFLDFDRYWPTSATLDARKATKTSIDKASTLSYEIKAGRHAPTHLGSFDDIERARELEQIRKAKEEKEEYRRLYGDGDTGTRNDLGGEAGGRNDPQWEFEYRRSRREGSRPGDVEYSVYVSRETESKEREPRSRTRGREVTRLDRERERQRLEDYIHEFEVRHSRQGTRPSREELDLQDALCDAERRHWRVIGMLEEKLEAQQQELRDLRETSHQGEGWIGAERRNGRGHTTERRGPILKPPRRRAMFRSPSPEDESWNRSGSTRPRHGHAQSCGTFEDEADQDSYRIKAYPGFRPSRPRSSSTLCQQGRSSSSIGLHPRRPSPPLRRRRGSELGPSERICMVRPTHGRHHPRARRIR</sequence>
<reference evidence="2" key="1">
    <citation type="journal article" date="2020" name="Stud. Mycol.">
        <title>101 Dothideomycetes genomes: a test case for predicting lifestyles and emergence of pathogens.</title>
        <authorList>
            <person name="Haridas S."/>
            <person name="Albert R."/>
            <person name="Binder M."/>
            <person name="Bloem J."/>
            <person name="Labutti K."/>
            <person name="Salamov A."/>
            <person name="Andreopoulos B."/>
            <person name="Baker S."/>
            <person name="Barry K."/>
            <person name="Bills G."/>
            <person name="Bluhm B."/>
            <person name="Cannon C."/>
            <person name="Castanera R."/>
            <person name="Culley D."/>
            <person name="Daum C."/>
            <person name="Ezra D."/>
            <person name="Gonzalez J."/>
            <person name="Henrissat B."/>
            <person name="Kuo A."/>
            <person name="Liang C."/>
            <person name="Lipzen A."/>
            <person name="Lutzoni F."/>
            <person name="Magnuson J."/>
            <person name="Mondo S."/>
            <person name="Nolan M."/>
            <person name="Ohm R."/>
            <person name="Pangilinan J."/>
            <person name="Park H.-J."/>
            <person name="Ramirez L."/>
            <person name="Alfaro M."/>
            <person name="Sun H."/>
            <person name="Tritt A."/>
            <person name="Yoshinaga Y."/>
            <person name="Zwiers L.-H."/>
            <person name="Turgeon B."/>
            <person name="Goodwin S."/>
            <person name="Spatafora J."/>
            <person name="Crous P."/>
            <person name="Grigoriev I."/>
        </authorList>
    </citation>
    <scope>NUCLEOTIDE SEQUENCE</scope>
    <source>
        <strain evidence="2">CBS 122367</strain>
    </source>
</reference>
<keyword evidence="3" id="KW-1185">Reference proteome</keyword>
<feature type="region of interest" description="Disordered" evidence="1">
    <location>
        <begin position="407"/>
        <end position="480"/>
    </location>
</feature>
<feature type="compositionally biased region" description="Basic and acidic residues" evidence="1">
    <location>
        <begin position="407"/>
        <end position="420"/>
    </location>
</feature>
<evidence type="ECO:0000313" key="3">
    <source>
        <dbReference type="Proteomes" id="UP000799291"/>
    </source>
</evidence>
<evidence type="ECO:0000256" key="1">
    <source>
        <dbReference type="SAM" id="MobiDB-lite"/>
    </source>
</evidence>
<dbReference type="EMBL" id="MU005573">
    <property type="protein sequence ID" value="KAF2688468.1"/>
    <property type="molecule type" value="Genomic_DNA"/>
</dbReference>
<dbReference type="Proteomes" id="UP000799291">
    <property type="component" value="Unassembled WGS sequence"/>
</dbReference>
<feature type="compositionally biased region" description="Polar residues" evidence="1">
    <location>
        <begin position="643"/>
        <end position="654"/>
    </location>
</feature>
<protein>
    <submittedName>
        <fullName evidence="2">Uncharacterized protein</fullName>
    </submittedName>
</protein>
<feature type="compositionally biased region" description="Basic and acidic residues" evidence="1">
    <location>
        <begin position="461"/>
        <end position="480"/>
    </location>
</feature>
<proteinExistence type="predicted"/>
<gene>
    <name evidence="2" type="ORF">K458DRAFT_384655</name>
</gene>
<feature type="compositionally biased region" description="Basic and acidic residues" evidence="1">
    <location>
        <begin position="438"/>
        <end position="452"/>
    </location>
</feature>
<dbReference type="AlphaFoldDB" id="A0A6G1JDE8"/>
<accession>A0A6G1JDE8</accession>
<name>A0A6G1JDE8_9PLEO</name>
<organism evidence="2 3">
    <name type="scientific">Lentithecium fluviatile CBS 122367</name>
    <dbReference type="NCBI Taxonomy" id="1168545"/>
    <lineage>
        <taxon>Eukaryota</taxon>
        <taxon>Fungi</taxon>
        <taxon>Dikarya</taxon>
        <taxon>Ascomycota</taxon>
        <taxon>Pezizomycotina</taxon>
        <taxon>Dothideomycetes</taxon>
        <taxon>Pleosporomycetidae</taxon>
        <taxon>Pleosporales</taxon>
        <taxon>Massarineae</taxon>
        <taxon>Lentitheciaceae</taxon>
        <taxon>Lentithecium</taxon>
    </lineage>
</organism>
<feature type="region of interest" description="Disordered" evidence="1">
    <location>
        <begin position="549"/>
        <end position="697"/>
    </location>
</feature>
<feature type="compositionally biased region" description="Basic residues" evidence="1">
    <location>
        <begin position="685"/>
        <end position="697"/>
    </location>
</feature>
<dbReference type="OrthoDB" id="3799467at2759"/>